<dbReference type="EMBL" id="CDMY01000415">
    <property type="protein sequence ID" value="CEM11400.1"/>
    <property type="molecule type" value="Genomic_DNA"/>
</dbReference>
<dbReference type="PANTHER" id="PTHR24223">
    <property type="entry name" value="ATP-BINDING CASSETTE SUB-FAMILY C"/>
    <property type="match status" value="1"/>
</dbReference>
<feature type="transmembrane region" description="Helical" evidence="13">
    <location>
        <begin position="1007"/>
        <end position="1034"/>
    </location>
</feature>
<feature type="domain" description="ABC transmembrane type-1" evidence="15">
    <location>
        <begin position="971"/>
        <end position="1250"/>
    </location>
</feature>
<evidence type="ECO:0000256" key="3">
    <source>
        <dbReference type="ARBA" id="ARBA00022448"/>
    </source>
</evidence>
<dbReference type="CDD" id="cd18595">
    <property type="entry name" value="ABC_6TM_MRP1_2_3_6_D1_like"/>
    <property type="match status" value="1"/>
</dbReference>
<protein>
    <submittedName>
        <fullName evidence="16">Uncharacterized protein</fullName>
    </submittedName>
</protein>
<proteinExistence type="inferred from homology"/>
<dbReference type="PROSITE" id="PS50893">
    <property type="entry name" value="ABC_TRANSPORTER_2"/>
    <property type="match status" value="2"/>
</dbReference>
<keyword evidence="4" id="KW-0926">Vacuole</keyword>
<dbReference type="GO" id="GO:0000323">
    <property type="term" value="C:lytic vacuole"/>
    <property type="evidence" value="ECO:0007669"/>
    <property type="project" value="UniProtKB-ARBA"/>
</dbReference>
<dbReference type="FunCoup" id="A0A0G4FF02">
    <property type="interactions" value="5"/>
</dbReference>
<organism evidence="16 17">
    <name type="scientific">Vitrella brassicaformis (strain CCMP3155)</name>
    <dbReference type="NCBI Taxonomy" id="1169540"/>
    <lineage>
        <taxon>Eukaryota</taxon>
        <taxon>Sar</taxon>
        <taxon>Alveolata</taxon>
        <taxon>Colpodellida</taxon>
        <taxon>Vitrellaceae</taxon>
        <taxon>Vitrella</taxon>
    </lineage>
</organism>
<keyword evidence="6" id="KW-0677">Repeat</keyword>
<dbReference type="Gene3D" id="3.40.50.300">
    <property type="entry name" value="P-loop containing nucleotide triphosphate hydrolases"/>
    <property type="match status" value="2"/>
</dbReference>
<feature type="compositionally biased region" description="Basic and acidic residues" evidence="12">
    <location>
        <begin position="923"/>
        <end position="938"/>
    </location>
</feature>
<evidence type="ECO:0000256" key="12">
    <source>
        <dbReference type="SAM" id="MobiDB-lite"/>
    </source>
</evidence>
<comment type="subcellular location">
    <subcellularLocation>
        <location evidence="1">Vacuole membrane</location>
        <topology evidence="1">Multi-pass membrane protein</topology>
    </subcellularLocation>
</comment>
<dbReference type="InterPro" id="IPR017871">
    <property type="entry name" value="ABC_transporter-like_CS"/>
</dbReference>
<feature type="transmembrane region" description="Helical" evidence="13">
    <location>
        <begin position="1088"/>
        <end position="1121"/>
    </location>
</feature>
<dbReference type="SUPFAM" id="SSF52540">
    <property type="entry name" value="P-loop containing nucleoside triphosphate hydrolases"/>
    <property type="match status" value="2"/>
</dbReference>
<keyword evidence="5 13" id="KW-0812">Transmembrane</keyword>
<evidence type="ECO:0000256" key="13">
    <source>
        <dbReference type="SAM" id="Phobius"/>
    </source>
</evidence>
<dbReference type="PANTHER" id="PTHR24223:SF443">
    <property type="entry name" value="MULTIDRUG-RESISTANCE LIKE PROTEIN 1, ISOFORM I"/>
    <property type="match status" value="1"/>
</dbReference>
<keyword evidence="17" id="KW-1185">Reference proteome</keyword>
<dbReference type="STRING" id="1169540.A0A0G4FF02"/>
<feature type="compositionally biased region" description="Low complexity" evidence="12">
    <location>
        <begin position="912"/>
        <end position="922"/>
    </location>
</feature>
<dbReference type="CDD" id="cd03244">
    <property type="entry name" value="ABCC_MRP_domain2"/>
    <property type="match status" value="1"/>
</dbReference>
<dbReference type="OrthoDB" id="6500128at2759"/>
<dbReference type="GO" id="GO:0005524">
    <property type="term" value="F:ATP binding"/>
    <property type="evidence" value="ECO:0007669"/>
    <property type="project" value="UniProtKB-KW"/>
</dbReference>
<feature type="transmembrane region" description="Helical" evidence="13">
    <location>
        <begin position="478"/>
        <end position="496"/>
    </location>
</feature>
<keyword evidence="11" id="KW-0175">Coiled coil</keyword>
<keyword evidence="3" id="KW-0813">Transport</keyword>
<feature type="transmembrane region" description="Helical" evidence="13">
    <location>
        <begin position="105"/>
        <end position="126"/>
    </location>
</feature>
<gene>
    <name evidence="16" type="ORF">Vbra_9072</name>
</gene>
<dbReference type="VEuPathDB" id="CryptoDB:Vbra_9072"/>
<dbReference type="PROSITE" id="PS50929">
    <property type="entry name" value="ABC_TM1F"/>
    <property type="match status" value="2"/>
</dbReference>
<dbReference type="InterPro" id="IPR036640">
    <property type="entry name" value="ABC1_TM_sf"/>
</dbReference>
<dbReference type="InterPro" id="IPR003593">
    <property type="entry name" value="AAA+_ATPase"/>
</dbReference>
<evidence type="ECO:0000256" key="9">
    <source>
        <dbReference type="ARBA" id="ARBA00022989"/>
    </source>
</evidence>
<evidence type="ECO:0000256" key="11">
    <source>
        <dbReference type="SAM" id="Coils"/>
    </source>
</evidence>
<dbReference type="InterPro" id="IPR027417">
    <property type="entry name" value="P-loop_NTPase"/>
</dbReference>
<feature type="domain" description="ABC transporter" evidence="14">
    <location>
        <begin position="654"/>
        <end position="875"/>
    </location>
</feature>
<dbReference type="CDD" id="cd03250">
    <property type="entry name" value="ABCC_MRP_domain1"/>
    <property type="match status" value="1"/>
</dbReference>
<dbReference type="OMA" id="KTWIMAF"/>
<evidence type="ECO:0000256" key="1">
    <source>
        <dbReference type="ARBA" id="ARBA00004128"/>
    </source>
</evidence>
<comment type="similarity">
    <text evidence="2">Belongs to the ABC transporter superfamily. ABCC family. Conjugate transporter (TC 3.A.1.208) subfamily.</text>
</comment>
<dbReference type="Proteomes" id="UP000041254">
    <property type="component" value="Unassembled WGS sequence"/>
</dbReference>
<feature type="transmembrane region" description="Helical" evidence="13">
    <location>
        <begin position="563"/>
        <end position="584"/>
    </location>
</feature>
<feature type="transmembrane region" description="Helical" evidence="13">
    <location>
        <begin position="316"/>
        <end position="338"/>
    </location>
</feature>
<dbReference type="Gene3D" id="1.20.1560.10">
    <property type="entry name" value="ABC transporter type 1, transmembrane domain"/>
    <property type="match status" value="2"/>
</dbReference>
<feature type="region of interest" description="Disordered" evidence="12">
    <location>
        <begin position="911"/>
        <end position="938"/>
    </location>
</feature>
<accession>A0A0G4FF02</accession>
<feature type="coiled-coil region" evidence="11">
    <location>
        <begin position="492"/>
        <end position="519"/>
    </location>
</feature>
<keyword evidence="7" id="KW-0547">Nucleotide-binding</keyword>
<feature type="domain" description="ABC transmembrane type-1" evidence="15">
    <location>
        <begin position="322"/>
        <end position="619"/>
    </location>
</feature>
<feature type="transmembrane region" description="Helical" evidence="13">
    <location>
        <begin position="968"/>
        <end position="987"/>
    </location>
</feature>
<feature type="transmembrane region" description="Helical" evidence="13">
    <location>
        <begin position="25"/>
        <end position="44"/>
    </location>
</feature>
<reference evidence="16 17" key="1">
    <citation type="submission" date="2014-11" db="EMBL/GenBank/DDBJ databases">
        <authorList>
            <person name="Zhu J."/>
            <person name="Qi W."/>
            <person name="Song R."/>
        </authorList>
    </citation>
    <scope>NUCLEOTIDE SEQUENCE [LARGE SCALE GENOMIC DNA]</scope>
</reference>
<dbReference type="FunFam" id="3.40.50.300:FF:000997">
    <property type="entry name" value="Multidrug resistance-associated protein 1"/>
    <property type="match status" value="1"/>
</dbReference>
<evidence type="ECO:0000313" key="16">
    <source>
        <dbReference type="EMBL" id="CEM11400.1"/>
    </source>
</evidence>
<evidence type="ECO:0000313" key="17">
    <source>
        <dbReference type="Proteomes" id="UP000041254"/>
    </source>
</evidence>
<evidence type="ECO:0000256" key="8">
    <source>
        <dbReference type="ARBA" id="ARBA00022840"/>
    </source>
</evidence>
<feature type="transmembrane region" description="Helical" evidence="13">
    <location>
        <begin position="596"/>
        <end position="618"/>
    </location>
</feature>
<keyword evidence="10 13" id="KW-0472">Membrane</keyword>
<name>A0A0G4FF02_VITBC</name>
<feature type="transmembrane region" description="Helical" evidence="13">
    <location>
        <begin position="176"/>
        <end position="196"/>
    </location>
</feature>
<dbReference type="InterPro" id="IPR050173">
    <property type="entry name" value="ABC_transporter_C-like"/>
</dbReference>
<dbReference type="SUPFAM" id="SSF90123">
    <property type="entry name" value="ABC transporter transmembrane region"/>
    <property type="match status" value="2"/>
</dbReference>
<dbReference type="GO" id="GO:0005774">
    <property type="term" value="C:vacuolar membrane"/>
    <property type="evidence" value="ECO:0007669"/>
    <property type="project" value="UniProtKB-SubCell"/>
</dbReference>
<evidence type="ECO:0000256" key="6">
    <source>
        <dbReference type="ARBA" id="ARBA00022737"/>
    </source>
</evidence>
<evidence type="ECO:0000256" key="10">
    <source>
        <dbReference type="ARBA" id="ARBA00023136"/>
    </source>
</evidence>
<dbReference type="FunFam" id="1.20.1560.10:FF:000020">
    <property type="entry name" value="ABC metal ion transporter"/>
    <property type="match status" value="1"/>
</dbReference>
<feature type="domain" description="ABC transporter" evidence="14">
    <location>
        <begin position="1288"/>
        <end position="1522"/>
    </location>
</feature>
<feature type="transmembrane region" description="Helical" evidence="13">
    <location>
        <begin position="138"/>
        <end position="156"/>
    </location>
</feature>
<dbReference type="Pfam" id="PF00005">
    <property type="entry name" value="ABC_tran"/>
    <property type="match status" value="2"/>
</dbReference>
<keyword evidence="8" id="KW-0067">ATP-binding</keyword>
<dbReference type="GO" id="GO:0140359">
    <property type="term" value="F:ABC-type transporter activity"/>
    <property type="evidence" value="ECO:0007669"/>
    <property type="project" value="InterPro"/>
</dbReference>
<evidence type="ECO:0000256" key="7">
    <source>
        <dbReference type="ARBA" id="ARBA00022741"/>
    </source>
</evidence>
<feature type="transmembrane region" description="Helical" evidence="13">
    <location>
        <begin position="449"/>
        <end position="472"/>
    </location>
</feature>
<evidence type="ECO:0000259" key="14">
    <source>
        <dbReference type="PROSITE" id="PS50893"/>
    </source>
</evidence>
<dbReference type="InParanoid" id="A0A0G4FF02"/>
<dbReference type="FunFam" id="3.40.50.300:FF:000074">
    <property type="entry name" value="Multidrug resistance-associated protein 5 isoform 1"/>
    <property type="match status" value="1"/>
</dbReference>
<dbReference type="PROSITE" id="PS00211">
    <property type="entry name" value="ABC_TRANSPORTER_1"/>
    <property type="match status" value="2"/>
</dbReference>
<dbReference type="GO" id="GO:0016887">
    <property type="term" value="F:ATP hydrolysis activity"/>
    <property type="evidence" value="ECO:0007669"/>
    <property type="project" value="InterPro"/>
</dbReference>
<dbReference type="PhylomeDB" id="A0A0G4FF02"/>
<sequence length="1572" mass="175055">MGGLCRESFAWDKDHSTFSSCFTDVFMTTFVLLYAAGMTVYLALHPSRRYLSNVRRYLRGFGGLTAYSSKLDVARLAVAVVLVVSHLLAICVVLGYGTAESADAVYGYCCVLVAMVLYTLLSHYEVVKGFPENLWLKLYWVVLLVCRCLCFGKAVSLLVAQTPEAPPLSHAAVVDAYLAIVTYLLLLTEAVLYVLFNSERRRVNNESLDQRLMTLGGTTGSDLLEQSGGPEEGGSHQPADKRIPELDAGLFSSLTFTWLNKLIATGKKRPLKEDDLYDLHPSDVANNLSSMFESYWTEETRRPPGKASVTRAMWRAFGRTFVIAGVFKLCNDLVQFVSPQILNRLLDYLKRYGTEDALPVWVGFMYVFIMFAASVIQTMVLHQYFHRGMRTGMRLKSAVTTTVYRKSLRILPGMAGKQRADGTMSREAGKSTGEIVNLMSIDAQRLQDVATYLHILWSAPLQIIIALALLWIQVGPSVFGGIVVMLLTAPISAVLAKQMRAIQRELMKVKDERIKITNEVLSGMRVIKFYAWEKSFLKTITDVRDKELGLLWRYQVYQVCVRLLFMTVPVFVTAATFLLYTIIYRTSLDAATAFTSLALFNLLRFPVQFLPLMINYVMEARISVKRIQDFLETPEIRHVAALPLSEDSLRDPCIKIESAIFVWPDGTPLLNDVSFSCYLGQLTAVVGGTGSGKSGLLTALIGDLAPNEGKFSVRGKVAYTAQTAWIQNSTVKENILYGKPFDRRKYEQVLDVCALRQDLSILPAGDQTEIGEKGINVSGGQKQRIALARAVYQDADVYLLDDCLSAVDSHVAQHIFQKCIAGVLKDKCVVLVTHKLGLLQRADQVVYIDDKKVKYVGQYVGFANLPDTYAAFARAAEEHRDEVDDDVFDEEAELPHHDSAAQIARLRADSHLSNVSRQSSSQVERRLSRQESMRKEEQKRAEGALIEKEYLEAGNVSLNVYFAYIKGCGGLLMVLALIISMLSQQFGGVASNTWLSYWTDHPDIGKYIGLLVYVLCCLFQAVVTFFAILLTALAGQRGGRTFHSRLLNGIMRAPMAFFDTTPLGRVLNRFSKDTYTIDESLPNSMFSYMLILFTVIATILVIAVVLPWFIVALLPLGWLYIYTQNYYIPSSRQLKRLDSVLRSPIFAHFSETLDGVPTIRAFRAQDRFIYQNEKKIDSNLRAYYLNVASNRWLAVRLEFVGTCVVSLTALLMVSGESLVSAGLGGLAITYALSVTQSLNWMVRMASERETNIVSVERVKEYAEDIPREAEAIYEDHRPPPDWPQQGAIEFKNYQMRYRPGLPLVLKGINLSIRPGERVGIVGRTGAGKSSMLASLLRLVEPAGGVVEVDKIATTSIGLDDLRSKFSIIPQDPVLFTGTVRTNLDPFNERTDDELWEALERSHLSRKIREVEGGLEATVEEGGRNFSLGERQLICLARALLRKSKVLLLDEATSAVDQLTDKIIQTSIRTIFSGCTVMTIAHRIDTILDYDRIVVMDDGKIAEFDTPVNLFREDTIFRAMAESAGITDLPQGISAPTSGGGGSGVGMQSIETSFVNSAVHSSCTMNQPITQAN</sequence>
<dbReference type="Pfam" id="PF00664">
    <property type="entry name" value="ABC_membrane"/>
    <property type="match status" value="2"/>
</dbReference>
<feature type="transmembrane region" description="Helical" evidence="13">
    <location>
        <begin position="358"/>
        <end position="385"/>
    </location>
</feature>
<dbReference type="SMART" id="SM00382">
    <property type="entry name" value="AAA"/>
    <property type="match status" value="2"/>
</dbReference>
<keyword evidence="9 13" id="KW-1133">Transmembrane helix</keyword>
<evidence type="ECO:0000256" key="2">
    <source>
        <dbReference type="ARBA" id="ARBA00009726"/>
    </source>
</evidence>
<evidence type="ECO:0000256" key="5">
    <source>
        <dbReference type="ARBA" id="ARBA00022692"/>
    </source>
</evidence>
<dbReference type="InterPro" id="IPR011527">
    <property type="entry name" value="ABC1_TM_dom"/>
</dbReference>
<dbReference type="CDD" id="cd18603">
    <property type="entry name" value="ABC_6TM_MRP1_2_3_6_D2_like"/>
    <property type="match status" value="1"/>
</dbReference>
<dbReference type="InterPro" id="IPR003439">
    <property type="entry name" value="ABC_transporter-like_ATP-bd"/>
</dbReference>
<evidence type="ECO:0000259" key="15">
    <source>
        <dbReference type="PROSITE" id="PS50929"/>
    </source>
</evidence>
<feature type="transmembrane region" description="Helical" evidence="13">
    <location>
        <begin position="76"/>
        <end position="99"/>
    </location>
</feature>
<dbReference type="FunFam" id="1.20.1560.10:FF:000001">
    <property type="entry name" value="ATP-binding cassette subfamily C member 1"/>
    <property type="match status" value="1"/>
</dbReference>
<evidence type="ECO:0000256" key="4">
    <source>
        <dbReference type="ARBA" id="ARBA00022554"/>
    </source>
</evidence>